<evidence type="ECO:0000256" key="1">
    <source>
        <dbReference type="SAM" id="MobiDB-lite"/>
    </source>
</evidence>
<dbReference type="Proteomes" id="UP000030765">
    <property type="component" value="Unassembled WGS sequence"/>
</dbReference>
<evidence type="ECO:0000313" key="3">
    <source>
        <dbReference type="EnsemblMetazoa" id="ASIC012523-PA"/>
    </source>
</evidence>
<accession>A0A084W344</accession>
<dbReference type="AlphaFoldDB" id="A0A084W344"/>
<dbReference type="VEuPathDB" id="VectorBase:ASIC012523"/>
<evidence type="ECO:0000313" key="4">
    <source>
        <dbReference type="Proteomes" id="UP000030765"/>
    </source>
</evidence>
<name>A0A084W344_ANOSI</name>
<reference evidence="3" key="2">
    <citation type="submission" date="2020-05" db="UniProtKB">
        <authorList>
            <consortium name="EnsemblMetazoa"/>
        </authorList>
    </citation>
    <scope>IDENTIFICATION</scope>
</reference>
<dbReference type="EnsemblMetazoa" id="ASIC012523-RA">
    <property type="protein sequence ID" value="ASIC012523-PA"/>
    <property type="gene ID" value="ASIC012523"/>
</dbReference>
<feature type="compositionally biased region" description="Basic and acidic residues" evidence="1">
    <location>
        <begin position="31"/>
        <end position="40"/>
    </location>
</feature>
<keyword evidence="4" id="KW-1185">Reference proteome</keyword>
<reference evidence="2 4" key="1">
    <citation type="journal article" date="2014" name="BMC Genomics">
        <title>Genome sequence of Anopheles sinensis provides insight into genetics basis of mosquito competence for malaria parasites.</title>
        <authorList>
            <person name="Zhou D."/>
            <person name="Zhang D."/>
            <person name="Ding G."/>
            <person name="Shi L."/>
            <person name="Hou Q."/>
            <person name="Ye Y."/>
            <person name="Xu Y."/>
            <person name="Zhou H."/>
            <person name="Xiong C."/>
            <person name="Li S."/>
            <person name="Yu J."/>
            <person name="Hong S."/>
            <person name="Yu X."/>
            <person name="Zou P."/>
            <person name="Chen C."/>
            <person name="Chang X."/>
            <person name="Wang W."/>
            <person name="Lv Y."/>
            <person name="Sun Y."/>
            <person name="Ma L."/>
            <person name="Shen B."/>
            <person name="Zhu C."/>
        </authorList>
    </citation>
    <scope>NUCLEOTIDE SEQUENCE [LARGE SCALE GENOMIC DNA]</scope>
</reference>
<feature type="region of interest" description="Disordered" evidence="1">
    <location>
        <begin position="16"/>
        <end position="43"/>
    </location>
</feature>
<organism evidence="2">
    <name type="scientific">Anopheles sinensis</name>
    <name type="common">Mosquito</name>
    <dbReference type="NCBI Taxonomy" id="74873"/>
    <lineage>
        <taxon>Eukaryota</taxon>
        <taxon>Metazoa</taxon>
        <taxon>Ecdysozoa</taxon>
        <taxon>Arthropoda</taxon>
        <taxon>Hexapoda</taxon>
        <taxon>Insecta</taxon>
        <taxon>Pterygota</taxon>
        <taxon>Neoptera</taxon>
        <taxon>Endopterygota</taxon>
        <taxon>Diptera</taxon>
        <taxon>Nematocera</taxon>
        <taxon>Culicoidea</taxon>
        <taxon>Culicidae</taxon>
        <taxon>Anophelinae</taxon>
        <taxon>Anopheles</taxon>
    </lineage>
</organism>
<dbReference type="EMBL" id="KE525279">
    <property type="protein sequence ID" value="KFB44638.1"/>
    <property type="molecule type" value="Genomic_DNA"/>
</dbReference>
<sequence length="56" mass="6222">MLADGILPAEPVCSVAPSQQLPCSRPTPWKPSDRSDRDCIHPQAVHRYAERVSPVR</sequence>
<proteinExistence type="predicted"/>
<protein>
    <submittedName>
        <fullName evidence="2 3">Uncharacterized protein</fullName>
    </submittedName>
</protein>
<evidence type="ECO:0000313" key="2">
    <source>
        <dbReference type="EMBL" id="KFB44638.1"/>
    </source>
</evidence>
<gene>
    <name evidence="2" type="ORF">ZHAS_00012523</name>
</gene>
<dbReference type="EMBL" id="ATLV01019815">
    <property type="status" value="NOT_ANNOTATED_CDS"/>
    <property type="molecule type" value="Genomic_DNA"/>
</dbReference>